<evidence type="ECO:0000313" key="2">
    <source>
        <dbReference type="EMBL" id="WOH14559.1"/>
    </source>
</evidence>
<dbReference type="SUPFAM" id="SSF81383">
    <property type="entry name" value="F-box domain"/>
    <property type="match status" value="1"/>
</dbReference>
<dbReference type="AlphaFoldDB" id="A0AAF0XX96"/>
<dbReference type="Gene3D" id="1.20.1280.50">
    <property type="match status" value="1"/>
</dbReference>
<feature type="domain" description="F-box" evidence="1">
    <location>
        <begin position="14"/>
        <end position="67"/>
    </location>
</feature>
<dbReference type="Pfam" id="PF24758">
    <property type="entry name" value="LRR_At5g56370"/>
    <property type="match status" value="1"/>
</dbReference>
<accession>A0AAF0XX96</accession>
<organism evidence="2 3">
    <name type="scientific">Daucus carota subsp. sativus</name>
    <name type="common">Carrot</name>
    <dbReference type="NCBI Taxonomy" id="79200"/>
    <lineage>
        <taxon>Eukaryota</taxon>
        <taxon>Viridiplantae</taxon>
        <taxon>Streptophyta</taxon>
        <taxon>Embryophyta</taxon>
        <taxon>Tracheophyta</taxon>
        <taxon>Spermatophyta</taxon>
        <taxon>Magnoliopsida</taxon>
        <taxon>eudicotyledons</taxon>
        <taxon>Gunneridae</taxon>
        <taxon>Pentapetalae</taxon>
        <taxon>asterids</taxon>
        <taxon>campanulids</taxon>
        <taxon>Apiales</taxon>
        <taxon>Apiaceae</taxon>
        <taxon>Apioideae</taxon>
        <taxon>Scandiceae</taxon>
        <taxon>Daucinae</taxon>
        <taxon>Daucus</taxon>
        <taxon>Daucus sect. Daucus</taxon>
    </lineage>
</organism>
<dbReference type="SUPFAM" id="SSF52047">
    <property type="entry name" value="RNI-like"/>
    <property type="match status" value="1"/>
</dbReference>
<dbReference type="InterPro" id="IPR001810">
    <property type="entry name" value="F-box_dom"/>
</dbReference>
<dbReference type="InterPro" id="IPR036047">
    <property type="entry name" value="F-box-like_dom_sf"/>
</dbReference>
<dbReference type="Proteomes" id="UP000077755">
    <property type="component" value="Chromosome 9"/>
</dbReference>
<name>A0AAF0XX96_DAUCS</name>
<dbReference type="PANTHER" id="PTHR31639">
    <property type="entry name" value="F-BOX PROTEIN-LIKE"/>
    <property type="match status" value="1"/>
</dbReference>
<reference evidence="2" key="1">
    <citation type="journal article" date="2016" name="Nat. Genet.">
        <title>A high-quality carrot genome assembly provides new insights into carotenoid accumulation and asterid genome evolution.</title>
        <authorList>
            <person name="Iorizzo M."/>
            <person name="Ellison S."/>
            <person name="Senalik D."/>
            <person name="Zeng P."/>
            <person name="Satapoomin P."/>
            <person name="Huang J."/>
            <person name="Bowman M."/>
            <person name="Iovene M."/>
            <person name="Sanseverino W."/>
            <person name="Cavagnaro P."/>
            <person name="Yildiz M."/>
            <person name="Macko-Podgorni A."/>
            <person name="Moranska E."/>
            <person name="Grzebelus E."/>
            <person name="Grzebelus D."/>
            <person name="Ashrafi H."/>
            <person name="Zheng Z."/>
            <person name="Cheng S."/>
            <person name="Spooner D."/>
            <person name="Van Deynze A."/>
            <person name="Simon P."/>
        </authorList>
    </citation>
    <scope>NUCLEOTIDE SEQUENCE</scope>
    <source>
        <tissue evidence="2">Leaf</tissue>
    </source>
</reference>
<evidence type="ECO:0000259" key="1">
    <source>
        <dbReference type="PROSITE" id="PS50181"/>
    </source>
</evidence>
<dbReference type="InterPro" id="IPR055411">
    <property type="entry name" value="LRR_FXL15/At3g58940/PEG3-like"/>
</dbReference>
<dbReference type="Pfam" id="PF00646">
    <property type="entry name" value="F-box"/>
    <property type="match status" value="1"/>
</dbReference>
<dbReference type="PANTHER" id="PTHR31639:SF312">
    <property type="entry name" value="CYCLIN-LIKE F-BOX"/>
    <property type="match status" value="1"/>
</dbReference>
<dbReference type="Gene3D" id="3.80.10.10">
    <property type="entry name" value="Ribonuclease Inhibitor"/>
    <property type="match status" value="1"/>
</dbReference>
<protein>
    <recommendedName>
        <fullName evidence="1">F-box domain-containing protein</fullName>
    </recommendedName>
</protein>
<dbReference type="EMBL" id="CP093351">
    <property type="protein sequence ID" value="WOH14559.1"/>
    <property type="molecule type" value="Genomic_DNA"/>
</dbReference>
<evidence type="ECO:0000313" key="3">
    <source>
        <dbReference type="Proteomes" id="UP000077755"/>
    </source>
</evidence>
<dbReference type="PROSITE" id="PS50181">
    <property type="entry name" value="FBOX"/>
    <property type="match status" value="1"/>
</dbReference>
<gene>
    <name evidence="2" type="ORF">DCAR_0934079</name>
</gene>
<keyword evidence="3" id="KW-1185">Reference proteome</keyword>
<proteinExistence type="predicted"/>
<sequence length="437" mass="49899">MATDSKIRRLDCGADRISSLPRNLIEAILRHLPVHDVARTSILSRNWRNIWGTYPKLIFDDKFFSKLVSKEDKEAPLFKAVRVVNQILLLHGGPILTFYLIIPPDLPLHEWLDTDFWIKNISNNGVREFGLCNTQDIPYTMPSYLFSCFELNHLTLASCILEPPPRFGGFSNLESVRLMDVIITADISFGPKLEQLVLESCIGIKHLGSLFENHSNLSRLIIERGDIDWKLFESTQKSYLVSLMLKRVTNPIEKIVNLEKFVASMPRINKLVVDDCFLKPGVAIPKMLTTTMENIKRLCFSGVGFHDLVQIKYVLCLIRSSPNLQHLLLGPDPTDKRKDGLDLGAVSKDSVKSVEKYLHLPIKDMILDKLETVGIRDFVGSRAELRFIKLLLVSSPSLQTMRLWYSDDCKEEARSRISRELLQYNRCASTTVKLIMQ</sequence>
<reference evidence="2" key="2">
    <citation type="submission" date="2022-03" db="EMBL/GenBank/DDBJ databases">
        <title>Draft title - Genomic analysis of global carrot germplasm unveils the trajectory of domestication and the origin of high carotenoid orange carrot.</title>
        <authorList>
            <person name="Iorizzo M."/>
            <person name="Ellison S."/>
            <person name="Senalik D."/>
            <person name="Macko-Podgorni A."/>
            <person name="Grzebelus D."/>
            <person name="Bostan H."/>
            <person name="Rolling W."/>
            <person name="Curaba J."/>
            <person name="Simon P."/>
        </authorList>
    </citation>
    <scope>NUCLEOTIDE SEQUENCE</scope>
    <source>
        <tissue evidence="2">Leaf</tissue>
    </source>
</reference>
<dbReference type="InterPro" id="IPR032675">
    <property type="entry name" value="LRR_dom_sf"/>
</dbReference>